<feature type="transmembrane region" description="Helical" evidence="8">
    <location>
        <begin position="294"/>
        <end position="313"/>
    </location>
</feature>
<keyword evidence="4" id="KW-1003">Cell membrane</keyword>
<keyword evidence="5 8" id="KW-0812">Transmembrane</keyword>
<keyword evidence="3" id="KW-0813">Transport</keyword>
<organism evidence="10 11">
    <name type="scientific">Candidatus Schekmanbacteria bacterium RIFCSPLOWO2_12_FULL_38_15</name>
    <dbReference type="NCBI Taxonomy" id="1817883"/>
    <lineage>
        <taxon>Bacteria</taxon>
        <taxon>Candidatus Schekmaniibacteriota</taxon>
    </lineage>
</organism>
<evidence type="ECO:0000313" key="10">
    <source>
        <dbReference type="EMBL" id="OGL53133.1"/>
    </source>
</evidence>
<dbReference type="Gene3D" id="3.40.1710.10">
    <property type="entry name" value="abc type-2 transporter like domain"/>
    <property type="match status" value="1"/>
</dbReference>
<gene>
    <name evidence="10" type="ORF">A3G31_12460</name>
</gene>
<dbReference type="GO" id="GO:0005886">
    <property type="term" value="C:plasma membrane"/>
    <property type="evidence" value="ECO:0007669"/>
    <property type="project" value="UniProtKB-SubCell"/>
</dbReference>
<dbReference type="InterPro" id="IPR013525">
    <property type="entry name" value="ABC2_TM"/>
</dbReference>
<dbReference type="GO" id="GO:0140359">
    <property type="term" value="F:ABC-type transporter activity"/>
    <property type="evidence" value="ECO:0007669"/>
    <property type="project" value="InterPro"/>
</dbReference>
<dbReference type="PANTHER" id="PTHR30294:SF38">
    <property type="entry name" value="TRANSPORT PERMEASE PROTEIN"/>
    <property type="match status" value="1"/>
</dbReference>
<feature type="domain" description="ABC transmembrane type-2" evidence="9">
    <location>
        <begin position="145"/>
        <end position="373"/>
    </location>
</feature>
<dbReference type="AlphaFoldDB" id="A0A1F7SH55"/>
<accession>A0A1F7SH55</accession>
<evidence type="ECO:0000256" key="5">
    <source>
        <dbReference type="ARBA" id="ARBA00022692"/>
    </source>
</evidence>
<evidence type="ECO:0000259" key="9">
    <source>
        <dbReference type="PROSITE" id="PS51012"/>
    </source>
</evidence>
<feature type="transmembrane region" description="Helical" evidence="8">
    <location>
        <begin position="21"/>
        <end position="44"/>
    </location>
</feature>
<comment type="caution">
    <text evidence="10">The sequence shown here is derived from an EMBL/GenBank/DDBJ whole genome shotgun (WGS) entry which is preliminary data.</text>
</comment>
<dbReference type="PANTHER" id="PTHR30294">
    <property type="entry name" value="MEMBRANE COMPONENT OF ABC TRANSPORTER YHHJ-RELATED"/>
    <property type="match status" value="1"/>
</dbReference>
<comment type="similarity">
    <text evidence="2">Belongs to the ABC-2 integral membrane protein family.</text>
</comment>
<dbReference type="EMBL" id="MGDI01000027">
    <property type="protein sequence ID" value="OGL53133.1"/>
    <property type="molecule type" value="Genomic_DNA"/>
</dbReference>
<evidence type="ECO:0000256" key="7">
    <source>
        <dbReference type="ARBA" id="ARBA00023136"/>
    </source>
</evidence>
<dbReference type="InterPro" id="IPR047817">
    <property type="entry name" value="ABC2_TM_bact-type"/>
</dbReference>
<feature type="transmembrane region" description="Helical" evidence="8">
    <location>
        <begin position="230"/>
        <end position="251"/>
    </location>
</feature>
<comment type="subcellular location">
    <subcellularLocation>
        <location evidence="1">Cell membrane</location>
        <topology evidence="1">Multi-pass membrane protein</topology>
    </subcellularLocation>
</comment>
<evidence type="ECO:0000256" key="3">
    <source>
        <dbReference type="ARBA" id="ARBA00022448"/>
    </source>
</evidence>
<feature type="transmembrane region" description="Helical" evidence="8">
    <location>
        <begin position="348"/>
        <end position="370"/>
    </location>
</feature>
<reference evidence="10 11" key="1">
    <citation type="journal article" date="2016" name="Nat. Commun.">
        <title>Thousands of microbial genomes shed light on interconnected biogeochemical processes in an aquifer system.</title>
        <authorList>
            <person name="Anantharaman K."/>
            <person name="Brown C.T."/>
            <person name="Hug L.A."/>
            <person name="Sharon I."/>
            <person name="Castelle C.J."/>
            <person name="Probst A.J."/>
            <person name="Thomas B.C."/>
            <person name="Singh A."/>
            <person name="Wilkins M.J."/>
            <person name="Karaoz U."/>
            <person name="Brodie E.L."/>
            <person name="Williams K.H."/>
            <person name="Hubbard S.S."/>
            <person name="Banfield J.F."/>
        </authorList>
    </citation>
    <scope>NUCLEOTIDE SEQUENCE [LARGE SCALE GENOMIC DNA]</scope>
</reference>
<dbReference type="STRING" id="1817883.A3G31_12460"/>
<evidence type="ECO:0000256" key="8">
    <source>
        <dbReference type="SAM" id="Phobius"/>
    </source>
</evidence>
<protein>
    <recommendedName>
        <fullName evidence="9">ABC transmembrane type-2 domain-containing protein</fullName>
    </recommendedName>
</protein>
<keyword evidence="6 8" id="KW-1133">Transmembrane helix</keyword>
<evidence type="ECO:0000256" key="4">
    <source>
        <dbReference type="ARBA" id="ARBA00022475"/>
    </source>
</evidence>
<feature type="transmembrane region" description="Helical" evidence="8">
    <location>
        <begin position="263"/>
        <end position="282"/>
    </location>
</feature>
<dbReference type="Proteomes" id="UP000178082">
    <property type="component" value="Unassembled WGS sequence"/>
</dbReference>
<proteinExistence type="inferred from homology"/>
<feature type="transmembrane region" description="Helical" evidence="8">
    <location>
        <begin position="182"/>
        <end position="203"/>
    </location>
</feature>
<evidence type="ECO:0000256" key="6">
    <source>
        <dbReference type="ARBA" id="ARBA00022989"/>
    </source>
</evidence>
<keyword evidence="7 8" id="KW-0472">Membrane</keyword>
<evidence type="ECO:0000313" key="11">
    <source>
        <dbReference type="Proteomes" id="UP000178082"/>
    </source>
</evidence>
<dbReference type="PROSITE" id="PS51012">
    <property type="entry name" value="ABC_TM2"/>
    <property type="match status" value="1"/>
</dbReference>
<dbReference type="InterPro" id="IPR051449">
    <property type="entry name" value="ABC-2_transporter_component"/>
</dbReference>
<name>A0A1F7SH55_9BACT</name>
<evidence type="ECO:0000256" key="2">
    <source>
        <dbReference type="ARBA" id="ARBA00007783"/>
    </source>
</evidence>
<evidence type="ECO:0000256" key="1">
    <source>
        <dbReference type="ARBA" id="ARBA00004651"/>
    </source>
</evidence>
<dbReference type="Pfam" id="PF12698">
    <property type="entry name" value="ABC2_membrane_3"/>
    <property type="match status" value="1"/>
</dbReference>
<sequence>MKKLLFISLNEFKLLFRDRPALLMMVAVPIAVITVIGFALGGIYGKSGDFVKIFLPLVDLDKDSLSKSLIEVLKENKSLDLKEVEYEKAYQLVRDENKAAGAIIIPKGFTTSYLDRKPFTVRILTDPAKGMEVMTIKSFVNASAIKLLIKSLPPQLGLSQVEIKEENLTGIKGNISSFDQNVPGFSIMFIMFGMLVGFSEAIFRERDEDHTFQRLLVAPVSKSSILGGKLLARTVIGMVQMLVLFAFGYFAFDISLGNSLSGLFLTILGVAFSASSIGVLVASLSQSREQARSLGTLTILIMSAMGGCWWPLFIEPKWMQKLSHLVMPAWAMDCFFDLMIRGKEIGDVLPFLGGLYLYGIIMLLVGVKLFKFRVE</sequence>